<name>A0A2S7KVI6_9FLAO</name>
<accession>A0A2S7KVI6</accession>
<keyword evidence="2" id="KW-1133">Transmembrane helix</keyword>
<dbReference type="EMBL" id="MQUA01000013">
    <property type="protein sequence ID" value="PQB06523.1"/>
    <property type="molecule type" value="Genomic_DNA"/>
</dbReference>
<proteinExistence type="predicted"/>
<dbReference type="AlphaFoldDB" id="A0A2S7KVI6"/>
<sequence>MIYVFVKEFDRDYFRTEGISIIFCLFVLAVLVGFYVKLTNFGIIDETELQKSIDEKKELKEQIEIAELKIKRKKLTE</sequence>
<keyword evidence="1" id="KW-0175">Coiled coil</keyword>
<keyword evidence="2" id="KW-0472">Membrane</keyword>
<evidence type="ECO:0000256" key="2">
    <source>
        <dbReference type="SAM" id="Phobius"/>
    </source>
</evidence>
<feature type="coiled-coil region" evidence="1">
    <location>
        <begin position="49"/>
        <end position="76"/>
    </location>
</feature>
<evidence type="ECO:0000313" key="4">
    <source>
        <dbReference type="Proteomes" id="UP000239522"/>
    </source>
</evidence>
<keyword evidence="2" id="KW-0812">Transmembrane</keyword>
<comment type="caution">
    <text evidence="3">The sequence shown here is derived from an EMBL/GenBank/DDBJ whole genome shotgun (WGS) entry which is preliminary data.</text>
</comment>
<keyword evidence="4" id="KW-1185">Reference proteome</keyword>
<reference evidence="3 4" key="1">
    <citation type="submission" date="2016-11" db="EMBL/GenBank/DDBJ databases">
        <title>Trade-off between light-utilization and light-protection in marine flavobacteria.</title>
        <authorList>
            <person name="Kumagai Y."/>
        </authorList>
    </citation>
    <scope>NUCLEOTIDE SEQUENCE [LARGE SCALE GENOMIC DNA]</scope>
    <source>
        <strain evidence="3 4">ATCC 700397</strain>
    </source>
</reference>
<evidence type="ECO:0000313" key="3">
    <source>
        <dbReference type="EMBL" id="PQB06523.1"/>
    </source>
</evidence>
<gene>
    <name evidence="3" type="ORF">BST83_04605</name>
</gene>
<evidence type="ECO:0000256" key="1">
    <source>
        <dbReference type="SAM" id="Coils"/>
    </source>
</evidence>
<organism evidence="3 4">
    <name type="scientific">Polaribacter filamentus</name>
    <dbReference type="NCBI Taxonomy" id="53483"/>
    <lineage>
        <taxon>Bacteria</taxon>
        <taxon>Pseudomonadati</taxon>
        <taxon>Bacteroidota</taxon>
        <taxon>Flavobacteriia</taxon>
        <taxon>Flavobacteriales</taxon>
        <taxon>Flavobacteriaceae</taxon>
    </lineage>
</organism>
<protein>
    <submittedName>
        <fullName evidence="3">Uncharacterized protein</fullName>
    </submittedName>
</protein>
<feature type="transmembrane region" description="Helical" evidence="2">
    <location>
        <begin position="18"/>
        <end position="36"/>
    </location>
</feature>
<dbReference type="RefSeq" id="WP_104808776.1">
    <property type="nucleotide sequence ID" value="NZ_MQUA01000013.1"/>
</dbReference>
<dbReference type="Proteomes" id="UP000239522">
    <property type="component" value="Unassembled WGS sequence"/>
</dbReference>